<comment type="caution">
    <text evidence="2">The sequence shown here is derived from an EMBL/GenBank/DDBJ whole genome shotgun (WGS) entry which is preliminary data.</text>
</comment>
<feature type="transmembrane region" description="Helical" evidence="1">
    <location>
        <begin position="77"/>
        <end position="96"/>
    </location>
</feature>
<sequence>MNTRTVTRLTFANPASAVYLTVVGGSIVVASAVTRFAEDPGLIWVWPALFTAPASGLVTVADIWLDPVLDTRASVAFNTAGMVACGLLQSFALGLLQQSVRTRLRGGFRPRRP</sequence>
<keyword evidence="1" id="KW-0812">Transmembrane</keyword>
<reference evidence="2 3" key="1">
    <citation type="submission" date="2021-04" db="EMBL/GenBank/DDBJ databases">
        <authorList>
            <person name="Tang X."/>
            <person name="Zhou X."/>
            <person name="Chen X."/>
            <person name="Cernava T."/>
            <person name="Zhang C."/>
        </authorList>
    </citation>
    <scope>NUCLEOTIDE SEQUENCE [LARGE SCALE GENOMIC DNA]</scope>
    <source>
        <strain evidence="2 3">BH-SS-21</strain>
    </source>
</reference>
<keyword evidence="1" id="KW-1133">Transmembrane helix</keyword>
<dbReference type="NCBIfam" id="NF046119">
    <property type="entry name" value="memb_SCO4225"/>
    <property type="match status" value="1"/>
</dbReference>
<protein>
    <submittedName>
        <fullName evidence="2">Uncharacterized protein</fullName>
    </submittedName>
</protein>
<dbReference type="RefSeq" id="WP_210886219.1">
    <property type="nucleotide sequence ID" value="NZ_JAGPYQ010000001.1"/>
</dbReference>
<keyword evidence="1" id="KW-0472">Membrane</keyword>
<dbReference type="Proteomes" id="UP000677413">
    <property type="component" value="Unassembled WGS sequence"/>
</dbReference>
<evidence type="ECO:0000313" key="3">
    <source>
        <dbReference type="Proteomes" id="UP000677413"/>
    </source>
</evidence>
<name>A0A940XYU1_9ACTN</name>
<accession>A0A940XYU1</accession>
<evidence type="ECO:0000256" key="1">
    <source>
        <dbReference type="SAM" id="Phobius"/>
    </source>
</evidence>
<dbReference type="InterPro" id="IPR057702">
    <property type="entry name" value="DUF7942"/>
</dbReference>
<organism evidence="2 3">
    <name type="scientific">Streptomyces liliiviolaceus</name>
    <dbReference type="NCBI Taxonomy" id="2823109"/>
    <lineage>
        <taxon>Bacteria</taxon>
        <taxon>Bacillati</taxon>
        <taxon>Actinomycetota</taxon>
        <taxon>Actinomycetes</taxon>
        <taxon>Kitasatosporales</taxon>
        <taxon>Streptomycetaceae</taxon>
        <taxon>Streptomyces</taxon>
    </lineage>
</organism>
<feature type="transmembrane region" description="Helical" evidence="1">
    <location>
        <begin position="44"/>
        <end position="65"/>
    </location>
</feature>
<evidence type="ECO:0000313" key="2">
    <source>
        <dbReference type="EMBL" id="MBQ0851433.1"/>
    </source>
</evidence>
<proteinExistence type="predicted"/>
<feature type="transmembrane region" description="Helical" evidence="1">
    <location>
        <begin position="17"/>
        <end position="37"/>
    </location>
</feature>
<dbReference type="EMBL" id="JAGPYQ010000001">
    <property type="protein sequence ID" value="MBQ0851433.1"/>
    <property type="molecule type" value="Genomic_DNA"/>
</dbReference>
<dbReference type="AlphaFoldDB" id="A0A940XYU1"/>
<dbReference type="Pfam" id="PF25637">
    <property type="entry name" value="DUF7942"/>
    <property type="match status" value="1"/>
</dbReference>
<gene>
    <name evidence="2" type="ORF">J8N05_25020</name>
</gene>
<keyword evidence="3" id="KW-1185">Reference proteome</keyword>